<protein>
    <submittedName>
        <fullName evidence="4">RNA polymerase I-specific transcription-initiation factor-domain-containing protein</fullName>
    </submittedName>
</protein>
<feature type="region of interest" description="Disordered" evidence="1">
    <location>
        <begin position="876"/>
        <end position="900"/>
    </location>
</feature>
<dbReference type="GO" id="GO:0001179">
    <property type="term" value="F:RNA polymerase I general transcription initiation factor binding"/>
    <property type="evidence" value="ECO:0007669"/>
    <property type="project" value="TreeGrafter"/>
</dbReference>
<evidence type="ECO:0000256" key="1">
    <source>
        <dbReference type="SAM" id="MobiDB-lite"/>
    </source>
</evidence>
<dbReference type="EMBL" id="MU865318">
    <property type="protein sequence ID" value="KAK4228474.1"/>
    <property type="molecule type" value="Genomic_DNA"/>
</dbReference>
<evidence type="ECO:0000259" key="2">
    <source>
        <dbReference type="Pfam" id="PF10214"/>
    </source>
</evidence>
<proteinExistence type="predicted"/>
<dbReference type="PANTHER" id="PTHR28221:SF2">
    <property type="entry name" value="RNA POLYMERASE I-SPECIFIC TRANSCRIPTION INITIATION FACTOR RRN6"/>
    <property type="match status" value="1"/>
</dbReference>
<dbReference type="Pfam" id="PF20639">
    <property type="entry name" value="Rrn6_K-rich"/>
    <property type="match status" value="1"/>
</dbReference>
<dbReference type="InterPro" id="IPR019350">
    <property type="entry name" value="RNA_pol_I-sp_TIF_RRN6-like"/>
</dbReference>
<dbReference type="InterPro" id="IPR048536">
    <property type="entry name" value="Rrn6_K-rich"/>
</dbReference>
<dbReference type="Pfam" id="PF10214">
    <property type="entry name" value="Rrn6_beta-prop"/>
    <property type="match status" value="1"/>
</dbReference>
<dbReference type="GO" id="GO:0042790">
    <property type="term" value="P:nucleolar large rRNA transcription by RNA polymerase I"/>
    <property type="evidence" value="ECO:0007669"/>
    <property type="project" value="TreeGrafter"/>
</dbReference>
<feature type="compositionally biased region" description="Low complexity" evidence="1">
    <location>
        <begin position="812"/>
        <end position="860"/>
    </location>
</feature>
<accession>A0AAN7BRX0</accession>
<dbReference type="Proteomes" id="UP001301958">
    <property type="component" value="Unassembled WGS sequence"/>
</dbReference>
<feature type="region of interest" description="Disordered" evidence="1">
    <location>
        <begin position="809"/>
        <end position="863"/>
    </location>
</feature>
<feature type="domain" description="RRN6 K-rich C-terminal" evidence="3">
    <location>
        <begin position="888"/>
        <end position="1024"/>
    </location>
</feature>
<dbReference type="GO" id="GO:0001163">
    <property type="term" value="F:RNA polymerase I transcription regulatory region sequence-specific DNA binding"/>
    <property type="evidence" value="ECO:0007669"/>
    <property type="project" value="TreeGrafter"/>
</dbReference>
<feature type="region of interest" description="Disordered" evidence="1">
    <location>
        <begin position="1029"/>
        <end position="1067"/>
    </location>
</feature>
<dbReference type="InterPro" id="IPR048535">
    <property type="entry name" value="RRN6_beta-prop"/>
</dbReference>
<feature type="domain" description="RRN6 beta-propeller" evidence="2">
    <location>
        <begin position="129"/>
        <end position="524"/>
    </location>
</feature>
<dbReference type="GO" id="GO:0070860">
    <property type="term" value="C:RNA polymerase I core factor complex"/>
    <property type="evidence" value="ECO:0007669"/>
    <property type="project" value="TreeGrafter"/>
</dbReference>
<feature type="region of interest" description="Disordered" evidence="1">
    <location>
        <begin position="988"/>
        <end position="1008"/>
    </location>
</feature>
<sequence>MDEKLTVGHLASVPWNLRPRTDVIFGRFNYIPAAATAADDDDGHCEIRRNRVKDETPHFKQVMPFDTWCSPVRINTSHLSQGKPWRIARHQENWLSIFLPEASLDDEDLEALLLDEIASAQGNSKPSAPDSAFLFDTGDITDMRDSWHGIIKKHTVLAVASGVSGNILRLISLTHEEWSWDAAGVRVMTHIPNYRLEGEWSEDCMAITLIRFANDPKKSDPVRWLLVQRGTATTVYEPEVRTIPMPSRGAPGKHSCGPTPSQIYANPLITIPMSKTAGSLHSDVCFSRSEDKGLPQLAIIDQCGYWSIWEITGNLRARNKRLTPVLKLCGNSLTGSIPKLPSNPANDSKPHQMICLSLWTNPSQGSSQKKGSSQVASPEPGSTVRRLLLLNNGKVLNLFDLATQTLHPVTHKVLVDESQQILDIMPSSLNSSHAFILTNTNILWVVAKESRAKSKSKSATSMVFTLQVLISCQHRKGITDPTLRLDVSEGTFINNIAACFVCVWSAKDSVLTVFWFLTPESEPVRYQRELVNIKTPTNFVGLSMMPVARRIGGDEPTSTVGKAVRNAQLRFFQFLSLGQDLDVHSALCVWSDQAAVEVPAPDTKVWVEDSLEAEQVHFESRMEGVFAVPDWFDEKVASRKVEGEDEVMKERQTGPARIKNAMVLAERSFCAQEIPQVDENMVSFDFIPEIVERKSGDGYMPNHSLMELINAVQPENKILDLARQYANEQPEPQPYSEHWFYTPESTRPVPGFNPDDMARNIRNFMPRPKRSISAYKQHRKTVGQQIAAQMFLSNIGITSIPRDWIEAPEQNSSQSQFSSSQQFSSTPQSPTKLLSSQLLPWSSQLNSSQPESPGKSSSQPTQPISTAVHLRQYITTSSTSKNDPQLDLTPWELGTNPDDSTWRRPGQDLEAEEIINRRNRKIVARRKRRERLSQAIFGEESSFVDTSEPAAILPSSQFVFSQQVPGSPTFLRSPVRRVREGSPLRREYLRGDGESQSQSQSQSQGVIGIGTPSQKLLFGVKKKRDSLGWVTKKRDSVGGSGGRDSFGGRLSPFKKKRPSGVRLSGFR</sequence>
<feature type="compositionally biased region" description="Low complexity" evidence="1">
    <location>
        <begin position="995"/>
        <end position="1004"/>
    </location>
</feature>
<reference evidence="4" key="1">
    <citation type="journal article" date="2023" name="Mol. Phylogenet. Evol.">
        <title>Genome-scale phylogeny and comparative genomics of the fungal order Sordariales.</title>
        <authorList>
            <person name="Hensen N."/>
            <person name="Bonometti L."/>
            <person name="Westerberg I."/>
            <person name="Brannstrom I.O."/>
            <person name="Guillou S."/>
            <person name="Cros-Aarteil S."/>
            <person name="Calhoun S."/>
            <person name="Haridas S."/>
            <person name="Kuo A."/>
            <person name="Mondo S."/>
            <person name="Pangilinan J."/>
            <person name="Riley R."/>
            <person name="LaButti K."/>
            <person name="Andreopoulos B."/>
            <person name="Lipzen A."/>
            <person name="Chen C."/>
            <person name="Yan M."/>
            <person name="Daum C."/>
            <person name="Ng V."/>
            <person name="Clum A."/>
            <person name="Steindorff A."/>
            <person name="Ohm R.A."/>
            <person name="Martin F."/>
            <person name="Silar P."/>
            <person name="Natvig D.O."/>
            <person name="Lalanne C."/>
            <person name="Gautier V."/>
            <person name="Ament-Velasquez S.L."/>
            <person name="Kruys A."/>
            <person name="Hutchinson M.I."/>
            <person name="Powell A.J."/>
            <person name="Barry K."/>
            <person name="Miller A.N."/>
            <person name="Grigoriev I.V."/>
            <person name="Debuchy R."/>
            <person name="Gladieux P."/>
            <person name="Hiltunen Thoren M."/>
            <person name="Johannesson H."/>
        </authorList>
    </citation>
    <scope>NUCLEOTIDE SEQUENCE</scope>
    <source>
        <strain evidence="4">CBS 990.96</strain>
    </source>
</reference>
<dbReference type="PANTHER" id="PTHR28221">
    <property type="entry name" value="RNA POLYMERASE I-SPECIFIC TRANSCRIPTION INITIATION FACTOR RRN6"/>
    <property type="match status" value="1"/>
</dbReference>
<evidence type="ECO:0000313" key="5">
    <source>
        <dbReference type="Proteomes" id="UP001301958"/>
    </source>
</evidence>
<reference evidence="4" key="2">
    <citation type="submission" date="2023-05" db="EMBL/GenBank/DDBJ databases">
        <authorList>
            <consortium name="Lawrence Berkeley National Laboratory"/>
            <person name="Steindorff A."/>
            <person name="Hensen N."/>
            <person name="Bonometti L."/>
            <person name="Westerberg I."/>
            <person name="Brannstrom I.O."/>
            <person name="Guillou S."/>
            <person name="Cros-Aarteil S."/>
            <person name="Calhoun S."/>
            <person name="Haridas S."/>
            <person name="Kuo A."/>
            <person name="Mondo S."/>
            <person name="Pangilinan J."/>
            <person name="Riley R."/>
            <person name="Labutti K."/>
            <person name="Andreopoulos B."/>
            <person name="Lipzen A."/>
            <person name="Chen C."/>
            <person name="Yanf M."/>
            <person name="Daum C."/>
            <person name="Ng V."/>
            <person name="Clum A."/>
            <person name="Ohm R."/>
            <person name="Martin F."/>
            <person name="Silar P."/>
            <person name="Natvig D."/>
            <person name="Lalanne C."/>
            <person name="Gautier V."/>
            <person name="Ament-Velasquez S.L."/>
            <person name="Kruys A."/>
            <person name="Hutchinson M.I."/>
            <person name="Powell A.J."/>
            <person name="Barry K."/>
            <person name="Miller A.N."/>
            <person name="Grigoriev I.V."/>
            <person name="Debuchy R."/>
            <person name="Gladieux P."/>
            <person name="Thoren M.H."/>
            <person name="Johannesson H."/>
        </authorList>
    </citation>
    <scope>NUCLEOTIDE SEQUENCE</scope>
    <source>
        <strain evidence="4">CBS 990.96</strain>
    </source>
</reference>
<keyword evidence="5" id="KW-1185">Reference proteome</keyword>
<organism evidence="4 5">
    <name type="scientific">Podospora fimiseda</name>
    <dbReference type="NCBI Taxonomy" id="252190"/>
    <lineage>
        <taxon>Eukaryota</taxon>
        <taxon>Fungi</taxon>
        <taxon>Dikarya</taxon>
        <taxon>Ascomycota</taxon>
        <taxon>Pezizomycotina</taxon>
        <taxon>Sordariomycetes</taxon>
        <taxon>Sordariomycetidae</taxon>
        <taxon>Sordariales</taxon>
        <taxon>Podosporaceae</taxon>
        <taxon>Podospora</taxon>
    </lineage>
</organism>
<evidence type="ECO:0000259" key="3">
    <source>
        <dbReference type="Pfam" id="PF20639"/>
    </source>
</evidence>
<dbReference type="AlphaFoldDB" id="A0AAN7BRX0"/>
<comment type="caution">
    <text evidence="4">The sequence shown here is derived from an EMBL/GenBank/DDBJ whole genome shotgun (WGS) entry which is preliminary data.</text>
</comment>
<evidence type="ECO:0000313" key="4">
    <source>
        <dbReference type="EMBL" id="KAK4228474.1"/>
    </source>
</evidence>
<gene>
    <name evidence="4" type="ORF">QBC38DRAFT_544218</name>
</gene>
<name>A0AAN7BRX0_9PEZI</name>